<evidence type="ECO:0000256" key="2">
    <source>
        <dbReference type="ARBA" id="ARBA00022679"/>
    </source>
</evidence>
<accession>A0A7G6W0X7</accession>
<evidence type="ECO:0000259" key="5">
    <source>
        <dbReference type="Pfam" id="PF13657"/>
    </source>
</evidence>
<evidence type="ECO:0000313" key="7">
    <source>
        <dbReference type="Proteomes" id="UP000515297"/>
    </source>
</evidence>
<dbReference type="GO" id="GO:0005829">
    <property type="term" value="C:cytosol"/>
    <property type="evidence" value="ECO:0007669"/>
    <property type="project" value="TreeGrafter"/>
</dbReference>
<dbReference type="EMBL" id="CP060053">
    <property type="protein sequence ID" value="QNE07642.1"/>
    <property type="molecule type" value="Genomic_DNA"/>
</dbReference>
<keyword evidence="3" id="KW-0418">Kinase</keyword>
<dbReference type="Proteomes" id="UP000515297">
    <property type="component" value="Plasmid plas1"/>
</dbReference>
<protein>
    <submittedName>
        <fullName evidence="6">Type II toxin-antitoxin system HipA family toxin</fullName>
    </submittedName>
</protein>
<sequence length="423" mass="46150">MTSEMLDRLTVRWGDRTVGELAVDRSGAMRFAYAAAWIEDRDTPPVSMRLPKQEDPFGERTAKPFFDGLLPEEWQREAAARALAISPGNPFRLLKALGGDTAGALTFWPDDHTAQPADADADAVPGALSDVELARLFDRMAQRPMLAGEGRRYSLAGAQSKLPVVLDGEGRVALARSGQATTHIIKPEPARFARLAANEAYCLALAAAVGLDTAETEWRLAEERPYLLVRRYDRVIENGRTTRLHQEDFAQGLGVMAAKKYASDGGPVFRDCFALVRRAATDPERVVLKLIDAALFNLIIGNADAHAKNFSLLRQANGTIVLAPLYDLVATAAWPELSPRMAMKYGRARTIEDMARGSFERFAADAGLEFALVRERGLSLADRVIEAIEVGVDVPGLADSTQVRGLQDLVLDRAGRAALKLIL</sequence>
<feature type="domain" description="HipA N-terminal subdomain 1" evidence="5">
    <location>
        <begin position="9"/>
        <end position="107"/>
    </location>
</feature>
<reference evidence="6 7" key="1">
    <citation type="submission" date="2020-08" db="EMBL/GenBank/DDBJ databases">
        <authorList>
            <person name="Liu G."/>
            <person name="Sun C."/>
        </authorList>
    </citation>
    <scope>NUCLEOTIDE SEQUENCE [LARGE SCALE GENOMIC DNA]</scope>
    <source>
        <strain evidence="6 7">OT19</strain>
        <plasmid evidence="6 7">plas1</plasmid>
    </source>
</reference>
<evidence type="ECO:0000313" key="6">
    <source>
        <dbReference type="EMBL" id="QNE07642.1"/>
    </source>
</evidence>
<dbReference type="Gene3D" id="1.10.1070.20">
    <property type="match status" value="1"/>
</dbReference>
<dbReference type="InterPro" id="IPR052028">
    <property type="entry name" value="HipA_Ser/Thr_kinase"/>
</dbReference>
<evidence type="ECO:0000259" key="4">
    <source>
        <dbReference type="Pfam" id="PF07804"/>
    </source>
</evidence>
<keyword evidence="6" id="KW-0614">Plasmid</keyword>
<proteinExistence type="inferred from homology"/>
<dbReference type="Pfam" id="PF07804">
    <property type="entry name" value="HipA_C"/>
    <property type="match status" value="1"/>
</dbReference>
<feature type="domain" description="HipA-like C-terminal" evidence="4">
    <location>
        <begin position="154"/>
        <end position="387"/>
    </location>
</feature>
<geneLocation type="plasmid" evidence="6 7">
    <name>plas1</name>
</geneLocation>
<name>A0A7G6W0X7_9SPHN</name>
<dbReference type="InterPro" id="IPR012893">
    <property type="entry name" value="HipA-like_C"/>
</dbReference>
<comment type="similarity">
    <text evidence="1">Belongs to the HipA Ser/Thr kinase family.</text>
</comment>
<dbReference type="InterPro" id="IPR017508">
    <property type="entry name" value="HipA_N1"/>
</dbReference>
<dbReference type="AlphaFoldDB" id="A0A7G6W0X7"/>
<gene>
    <name evidence="6" type="ORF">H4O24_17360</name>
</gene>
<organism evidence="6 7">
    <name type="scientific">Croceicoccus marinus</name>
    <dbReference type="NCBI Taxonomy" id="450378"/>
    <lineage>
        <taxon>Bacteria</taxon>
        <taxon>Pseudomonadati</taxon>
        <taxon>Pseudomonadota</taxon>
        <taxon>Alphaproteobacteria</taxon>
        <taxon>Sphingomonadales</taxon>
        <taxon>Erythrobacteraceae</taxon>
        <taxon>Croceicoccus</taxon>
    </lineage>
</organism>
<dbReference type="GO" id="GO:0004674">
    <property type="term" value="F:protein serine/threonine kinase activity"/>
    <property type="evidence" value="ECO:0007669"/>
    <property type="project" value="TreeGrafter"/>
</dbReference>
<keyword evidence="2" id="KW-0808">Transferase</keyword>
<evidence type="ECO:0000256" key="3">
    <source>
        <dbReference type="ARBA" id="ARBA00022777"/>
    </source>
</evidence>
<dbReference type="CDD" id="cd17793">
    <property type="entry name" value="HipA"/>
    <property type="match status" value="1"/>
</dbReference>
<evidence type="ECO:0000256" key="1">
    <source>
        <dbReference type="ARBA" id="ARBA00010164"/>
    </source>
</evidence>
<dbReference type="PANTHER" id="PTHR37419">
    <property type="entry name" value="SERINE/THREONINE-PROTEIN KINASE TOXIN HIPA"/>
    <property type="match status" value="1"/>
</dbReference>
<dbReference type="NCBIfam" id="TIGR03071">
    <property type="entry name" value="couple_hipA"/>
    <property type="match status" value="1"/>
</dbReference>
<dbReference type="PANTHER" id="PTHR37419:SF1">
    <property type="entry name" value="SERINE_THREONINE-PROTEIN KINASE TOXIN HIPA"/>
    <property type="match status" value="1"/>
</dbReference>
<dbReference type="Pfam" id="PF13657">
    <property type="entry name" value="Couple_hipA"/>
    <property type="match status" value="1"/>
</dbReference>